<dbReference type="GeneID" id="80402763"/>
<comment type="caution">
    <text evidence="1">The sequence shown here is derived from an EMBL/GenBank/DDBJ whole genome shotgun (WGS) entry which is preliminary data.</text>
</comment>
<reference evidence="1 2" key="1">
    <citation type="submission" date="2016-11" db="EMBL/GenBank/DDBJ databases">
        <authorList>
            <person name="Klemetsen T."/>
        </authorList>
    </citation>
    <scope>NUCLEOTIDE SEQUENCE [LARGE SCALE GENOMIC DNA]</scope>
    <source>
        <strain evidence="1">MT 2528</strain>
    </source>
</reference>
<dbReference type="RefSeq" id="WP_280173729.1">
    <property type="nucleotide sequence ID" value="NZ_CAWQZC010000130.1"/>
</dbReference>
<accession>A0ABY1HG16</accession>
<keyword evidence="2" id="KW-1185">Reference proteome</keyword>
<evidence type="ECO:0000313" key="2">
    <source>
        <dbReference type="Proteomes" id="UP000182660"/>
    </source>
</evidence>
<protein>
    <submittedName>
        <fullName evidence="1">Protein-L-isoaspartate (D-aspartate) O-methyltransferase</fullName>
    </submittedName>
</protein>
<proteinExistence type="predicted"/>
<name>A0ABY1HG16_9GAMM</name>
<dbReference type="EMBL" id="FPLJ01000073">
    <property type="protein sequence ID" value="SGY96772.1"/>
    <property type="molecule type" value="Genomic_DNA"/>
</dbReference>
<organism evidence="1 2">
    <name type="scientific">Moritella viscosa</name>
    <dbReference type="NCBI Taxonomy" id="80854"/>
    <lineage>
        <taxon>Bacteria</taxon>
        <taxon>Pseudomonadati</taxon>
        <taxon>Pseudomonadota</taxon>
        <taxon>Gammaproteobacteria</taxon>
        <taxon>Alteromonadales</taxon>
        <taxon>Moritellaceae</taxon>
        <taxon>Moritella</taxon>
    </lineage>
</organism>
<dbReference type="Proteomes" id="UP000182660">
    <property type="component" value="Unassembled WGS sequence"/>
</dbReference>
<evidence type="ECO:0000313" key="1">
    <source>
        <dbReference type="EMBL" id="SGY96772.1"/>
    </source>
</evidence>
<sequence length="40" mass="4637">MLITGLNSAYNVVKIAQGEIEYYHEHPRYVFVPLIIDTDN</sequence>
<gene>
    <name evidence="1" type="ORF">MT2528_3270</name>
</gene>